<dbReference type="OrthoDB" id="1752183at2759"/>
<dbReference type="Pfam" id="PF13456">
    <property type="entry name" value="RVT_3"/>
    <property type="match status" value="1"/>
</dbReference>
<name>A0A7J6V0H6_THATH</name>
<sequence>MVTIKKVSWIPPDGDVIKINTDGCSLGKAGSSGLGIVCNSNLQVLGVMAKGLEVIINYVAECQARVTAAEVAVKQGWQKVRFETDSKALVTSFTKEDIPWQPVARWKESNSSFHTMEALSHSQRSEYWCRCCSKEWNKFRCCDHSIWSHDKPDFVPVLVFK</sequence>
<dbReference type="PANTHER" id="PTHR47723:SF19">
    <property type="entry name" value="POLYNUCLEOTIDYL TRANSFERASE, RIBONUCLEASE H-LIKE SUPERFAMILY PROTEIN"/>
    <property type="match status" value="1"/>
</dbReference>
<dbReference type="InterPro" id="IPR012337">
    <property type="entry name" value="RNaseH-like_sf"/>
</dbReference>
<dbReference type="InterPro" id="IPR002156">
    <property type="entry name" value="RNaseH_domain"/>
</dbReference>
<accession>A0A7J6V0H6</accession>
<dbReference type="Proteomes" id="UP000554482">
    <property type="component" value="Unassembled WGS sequence"/>
</dbReference>
<gene>
    <name evidence="2" type="ORF">FRX31_032196</name>
</gene>
<protein>
    <recommendedName>
        <fullName evidence="1">RNase H type-1 domain-containing protein</fullName>
    </recommendedName>
</protein>
<dbReference type="Gene3D" id="3.30.420.10">
    <property type="entry name" value="Ribonuclease H-like superfamily/Ribonuclease H"/>
    <property type="match status" value="1"/>
</dbReference>
<dbReference type="InterPro" id="IPR036397">
    <property type="entry name" value="RNaseH_sf"/>
</dbReference>
<dbReference type="PANTHER" id="PTHR47723">
    <property type="entry name" value="OS05G0353850 PROTEIN"/>
    <property type="match status" value="1"/>
</dbReference>
<dbReference type="EMBL" id="JABWDY010040318">
    <property type="protein sequence ID" value="KAF5178218.1"/>
    <property type="molecule type" value="Genomic_DNA"/>
</dbReference>
<evidence type="ECO:0000313" key="2">
    <source>
        <dbReference type="EMBL" id="KAF5178218.1"/>
    </source>
</evidence>
<dbReference type="GO" id="GO:0004523">
    <property type="term" value="F:RNA-DNA hybrid ribonuclease activity"/>
    <property type="evidence" value="ECO:0007669"/>
    <property type="project" value="InterPro"/>
</dbReference>
<evidence type="ECO:0000313" key="3">
    <source>
        <dbReference type="Proteomes" id="UP000554482"/>
    </source>
</evidence>
<feature type="domain" description="RNase H type-1" evidence="1">
    <location>
        <begin position="20"/>
        <end position="95"/>
    </location>
</feature>
<dbReference type="InterPro" id="IPR053151">
    <property type="entry name" value="RNase_H-like"/>
</dbReference>
<organism evidence="2 3">
    <name type="scientific">Thalictrum thalictroides</name>
    <name type="common">Rue-anemone</name>
    <name type="synonym">Anemone thalictroides</name>
    <dbReference type="NCBI Taxonomy" id="46969"/>
    <lineage>
        <taxon>Eukaryota</taxon>
        <taxon>Viridiplantae</taxon>
        <taxon>Streptophyta</taxon>
        <taxon>Embryophyta</taxon>
        <taxon>Tracheophyta</taxon>
        <taxon>Spermatophyta</taxon>
        <taxon>Magnoliopsida</taxon>
        <taxon>Ranunculales</taxon>
        <taxon>Ranunculaceae</taxon>
        <taxon>Thalictroideae</taxon>
        <taxon>Thalictrum</taxon>
    </lineage>
</organism>
<proteinExistence type="predicted"/>
<reference evidence="2 3" key="1">
    <citation type="submission" date="2020-06" db="EMBL/GenBank/DDBJ databases">
        <title>Transcriptomic and genomic resources for Thalictrum thalictroides and T. hernandezii: Facilitating candidate gene discovery in an emerging model plant lineage.</title>
        <authorList>
            <person name="Arias T."/>
            <person name="Riano-Pachon D.M."/>
            <person name="Di Stilio V.S."/>
        </authorList>
    </citation>
    <scope>NUCLEOTIDE SEQUENCE [LARGE SCALE GENOMIC DNA]</scope>
    <source>
        <strain evidence="3">cv. WT478/WT964</strain>
        <tissue evidence="2">Leaves</tissue>
    </source>
</reference>
<evidence type="ECO:0000259" key="1">
    <source>
        <dbReference type="Pfam" id="PF13456"/>
    </source>
</evidence>
<dbReference type="GO" id="GO:0003676">
    <property type="term" value="F:nucleic acid binding"/>
    <property type="evidence" value="ECO:0007669"/>
    <property type="project" value="InterPro"/>
</dbReference>
<dbReference type="InterPro" id="IPR044730">
    <property type="entry name" value="RNase_H-like_dom_plant"/>
</dbReference>
<dbReference type="AlphaFoldDB" id="A0A7J6V0H6"/>
<comment type="caution">
    <text evidence="2">The sequence shown here is derived from an EMBL/GenBank/DDBJ whole genome shotgun (WGS) entry which is preliminary data.</text>
</comment>
<keyword evidence="3" id="KW-1185">Reference proteome</keyword>
<dbReference type="SUPFAM" id="SSF53098">
    <property type="entry name" value="Ribonuclease H-like"/>
    <property type="match status" value="1"/>
</dbReference>
<dbReference type="CDD" id="cd06222">
    <property type="entry name" value="RNase_H_like"/>
    <property type="match status" value="1"/>
</dbReference>